<proteinExistence type="predicted"/>
<organism evidence="1 2">
    <name type="scientific">Methylobacterium trifolii</name>
    <dbReference type="NCBI Taxonomy" id="1003092"/>
    <lineage>
        <taxon>Bacteria</taxon>
        <taxon>Pseudomonadati</taxon>
        <taxon>Pseudomonadota</taxon>
        <taxon>Alphaproteobacteria</taxon>
        <taxon>Hyphomicrobiales</taxon>
        <taxon>Methylobacteriaceae</taxon>
        <taxon>Methylobacterium</taxon>
    </lineage>
</organism>
<protein>
    <submittedName>
        <fullName evidence="1">Uncharacterized protein</fullName>
    </submittedName>
</protein>
<reference evidence="1" key="1">
    <citation type="journal article" date="2021" name="Front. Microbiol.">
        <title>Comprehensive Comparative Genomics and Phenotyping of Methylobacterium Species.</title>
        <authorList>
            <person name="Alessa O."/>
            <person name="Ogura Y."/>
            <person name="Fujitani Y."/>
            <person name="Takami H."/>
            <person name="Hayashi T."/>
            <person name="Sahin N."/>
            <person name="Tani A."/>
        </authorList>
    </citation>
    <scope>NUCLEOTIDE SEQUENCE</scope>
    <source>
        <strain evidence="1">DSM 23632</strain>
    </source>
</reference>
<gene>
    <name evidence="1" type="ORF">MPOCJGCO_3213</name>
</gene>
<dbReference type="Proteomes" id="UP001055057">
    <property type="component" value="Unassembled WGS sequence"/>
</dbReference>
<keyword evidence="2" id="KW-1185">Reference proteome</keyword>
<accession>A0ABQ4U2M0</accession>
<dbReference type="EMBL" id="BPRB01000187">
    <property type="protein sequence ID" value="GJE61092.1"/>
    <property type="molecule type" value="Genomic_DNA"/>
</dbReference>
<evidence type="ECO:0000313" key="1">
    <source>
        <dbReference type="EMBL" id="GJE61092.1"/>
    </source>
</evidence>
<comment type="caution">
    <text evidence="1">The sequence shown here is derived from an EMBL/GenBank/DDBJ whole genome shotgun (WGS) entry which is preliminary data.</text>
</comment>
<evidence type="ECO:0000313" key="2">
    <source>
        <dbReference type="Proteomes" id="UP001055057"/>
    </source>
</evidence>
<name>A0ABQ4U2M0_9HYPH</name>
<reference evidence="1" key="2">
    <citation type="submission" date="2021-08" db="EMBL/GenBank/DDBJ databases">
        <authorList>
            <person name="Tani A."/>
            <person name="Ola A."/>
            <person name="Ogura Y."/>
            <person name="Katsura K."/>
            <person name="Hayashi T."/>
        </authorList>
    </citation>
    <scope>NUCLEOTIDE SEQUENCE</scope>
    <source>
        <strain evidence="1">DSM 23632</strain>
    </source>
</reference>
<sequence length="41" mass="4460">MRVMAPQAPWASPDEPGIHRVCFVAASAGRSTRMAEIEFDA</sequence>